<reference evidence="8" key="1">
    <citation type="submission" date="2021-07" db="EMBL/GenBank/DDBJ databases">
        <title>New genus and species of the family Alcaligenaceae.</title>
        <authorList>
            <person name="Hahn M.W."/>
        </authorList>
    </citation>
    <scope>NUCLEOTIDE SEQUENCE</scope>
    <source>
        <strain evidence="8">LF4-65</strain>
    </source>
</reference>
<feature type="domain" description="EamA" evidence="7">
    <location>
        <begin position="10"/>
        <end position="135"/>
    </location>
</feature>
<feature type="transmembrane region" description="Helical" evidence="6">
    <location>
        <begin position="32"/>
        <end position="51"/>
    </location>
</feature>
<feature type="transmembrane region" description="Helical" evidence="6">
    <location>
        <begin position="177"/>
        <end position="197"/>
    </location>
</feature>
<dbReference type="InterPro" id="IPR000620">
    <property type="entry name" value="EamA_dom"/>
</dbReference>
<feature type="transmembrane region" description="Helical" evidence="6">
    <location>
        <begin position="120"/>
        <end position="137"/>
    </location>
</feature>
<dbReference type="Pfam" id="PF00892">
    <property type="entry name" value="EamA"/>
    <property type="match status" value="2"/>
</dbReference>
<dbReference type="PANTHER" id="PTHR32322:SF2">
    <property type="entry name" value="EAMA DOMAIN-CONTAINING PROTEIN"/>
    <property type="match status" value="1"/>
</dbReference>
<evidence type="ECO:0000256" key="6">
    <source>
        <dbReference type="SAM" id="Phobius"/>
    </source>
</evidence>
<evidence type="ECO:0000256" key="3">
    <source>
        <dbReference type="ARBA" id="ARBA00022692"/>
    </source>
</evidence>
<accession>A0A953T1G1</accession>
<dbReference type="PANTHER" id="PTHR32322">
    <property type="entry name" value="INNER MEMBRANE TRANSPORTER"/>
    <property type="match status" value="1"/>
</dbReference>
<dbReference type="Gene3D" id="1.10.3730.20">
    <property type="match status" value="1"/>
</dbReference>
<dbReference type="InterPro" id="IPR037185">
    <property type="entry name" value="EmrE-like"/>
</dbReference>
<feature type="domain" description="EamA" evidence="7">
    <location>
        <begin position="150"/>
        <end position="281"/>
    </location>
</feature>
<sequence>MTITQWFAPIFIVIWSTGFIIARYGMPYSEPMTFLAIRFAGVLLCMIPVVLWLKAPWPRGKQIWHIAIAGALFQFGYLGGVWAAVKQGMPAGLAALIIGLQPILTAVFASLVAERVTPRQWLGLLLGLTGVALVLYAKLHIDGLSLVSTLLAFGAMLSITFGTLYQKRYCPSFDLRTGSVIQFSISLVLSVIMMLLFETREVQWTTPMIGAMLWGILPISIGAMSLWFILLRKGDATKVSSMMYLVPPSTALMAWILFDEILTPLILLGILITMLGVLLVNQTTWPAWVKQRISRT</sequence>
<keyword evidence="9" id="KW-1185">Reference proteome</keyword>
<feature type="transmembrane region" description="Helical" evidence="6">
    <location>
        <begin position="91"/>
        <end position="113"/>
    </location>
</feature>
<organism evidence="8 9">
    <name type="scientific">Zwartia hollandica</name>
    <dbReference type="NCBI Taxonomy" id="324606"/>
    <lineage>
        <taxon>Bacteria</taxon>
        <taxon>Pseudomonadati</taxon>
        <taxon>Pseudomonadota</taxon>
        <taxon>Betaproteobacteria</taxon>
        <taxon>Burkholderiales</taxon>
        <taxon>Alcaligenaceae</taxon>
        <taxon>Zwartia</taxon>
    </lineage>
</organism>
<comment type="subcellular location">
    <subcellularLocation>
        <location evidence="1">Membrane</location>
        <topology evidence="1">Multi-pass membrane protein</topology>
    </subcellularLocation>
</comment>
<dbReference type="GO" id="GO:0016020">
    <property type="term" value="C:membrane"/>
    <property type="evidence" value="ECO:0007669"/>
    <property type="project" value="UniProtKB-SubCell"/>
</dbReference>
<feature type="transmembrane region" description="Helical" evidence="6">
    <location>
        <begin position="264"/>
        <end position="288"/>
    </location>
</feature>
<dbReference type="InterPro" id="IPR050638">
    <property type="entry name" value="AA-Vitamin_Transporters"/>
</dbReference>
<dbReference type="SUPFAM" id="SSF103481">
    <property type="entry name" value="Multidrug resistance efflux transporter EmrE"/>
    <property type="match status" value="2"/>
</dbReference>
<feature type="transmembrane region" description="Helical" evidence="6">
    <location>
        <begin position="209"/>
        <end position="230"/>
    </location>
</feature>
<evidence type="ECO:0000313" key="8">
    <source>
        <dbReference type="EMBL" id="MBZ1350253.1"/>
    </source>
</evidence>
<feature type="transmembrane region" description="Helical" evidence="6">
    <location>
        <begin position="143"/>
        <end position="165"/>
    </location>
</feature>
<dbReference type="RefSeq" id="WP_259660636.1">
    <property type="nucleotide sequence ID" value="NZ_JAHXRI010000006.1"/>
</dbReference>
<keyword evidence="4 6" id="KW-1133">Transmembrane helix</keyword>
<dbReference type="AlphaFoldDB" id="A0A953T1G1"/>
<proteinExistence type="inferred from homology"/>
<dbReference type="EMBL" id="JAHXRI010000006">
    <property type="protein sequence ID" value="MBZ1350253.1"/>
    <property type="molecule type" value="Genomic_DNA"/>
</dbReference>
<evidence type="ECO:0000256" key="5">
    <source>
        <dbReference type="ARBA" id="ARBA00023136"/>
    </source>
</evidence>
<evidence type="ECO:0000256" key="4">
    <source>
        <dbReference type="ARBA" id="ARBA00022989"/>
    </source>
</evidence>
<keyword evidence="5 6" id="KW-0472">Membrane</keyword>
<comment type="caution">
    <text evidence="8">The sequence shown here is derived from an EMBL/GenBank/DDBJ whole genome shotgun (WGS) entry which is preliminary data.</text>
</comment>
<keyword evidence="3 6" id="KW-0812">Transmembrane</keyword>
<feature type="transmembrane region" description="Helical" evidence="6">
    <location>
        <begin position="7"/>
        <end position="26"/>
    </location>
</feature>
<dbReference type="Proteomes" id="UP000739565">
    <property type="component" value="Unassembled WGS sequence"/>
</dbReference>
<protein>
    <submittedName>
        <fullName evidence="8">DMT family transporter</fullName>
    </submittedName>
</protein>
<comment type="similarity">
    <text evidence="2">Belongs to the EamA transporter family.</text>
</comment>
<evidence type="ECO:0000256" key="2">
    <source>
        <dbReference type="ARBA" id="ARBA00007362"/>
    </source>
</evidence>
<evidence type="ECO:0000259" key="7">
    <source>
        <dbReference type="Pfam" id="PF00892"/>
    </source>
</evidence>
<gene>
    <name evidence="8" type="ORF">KZZ10_06300</name>
</gene>
<name>A0A953T1G1_9BURK</name>
<feature type="transmembrane region" description="Helical" evidence="6">
    <location>
        <begin position="63"/>
        <end position="85"/>
    </location>
</feature>
<evidence type="ECO:0000256" key="1">
    <source>
        <dbReference type="ARBA" id="ARBA00004141"/>
    </source>
</evidence>
<evidence type="ECO:0000313" key="9">
    <source>
        <dbReference type="Proteomes" id="UP000739565"/>
    </source>
</evidence>